<dbReference type="Proteomes" id="UP000483362">
    <property type="component" value="Unassembled WGS sequence"/>
</dbReference>
<dbReference type="AlphaFoldDB" id="A0A6L5XD03"/>
<protein>
    <recommendedName>
        <fullName evidence="5">Lipoprotein</fullName>
    </recommendedName>
</protein>
<evidence type="ECO:0000256" key="1">
    <source>
        <dbReference type="SAM" id="MobiDB-lite"/>
    </source>
</evidence>
<feature type="compositionally biased region" description="Low complexity" evidence="1">
    <location>
        <begin position="30"/>
        <end position="44"/>
    </location>
</feature>
<evidence type="ECO:0000256" key="2">
    <source>
        <dbReference type="SAM" id="SignalP"/>
    </source>
</evidence>
<feature type="region of interest" description="Disordered" evidence="1">
    <location>
        <begin position="22"/>
        <end position="70"/>
    </location>
</feature>
<dbReference type="PROSITE" id="PS51257">
    <property type="entry name" value="PROKAR_LIPOPROTEIN"/>
    <property type="match status" value="1"/>
</dbReference>
<sequence length="158" mass="17061">MKHSIIIFLSIAVTLATASCSKSDKNTEDSATASVEAVSSAAPAEQEETSSVQNAETSAAEQSQPAEEVTQAKVDDTFKIFNDGIATFKACKSADDVYKALKAWMAKGDQVNAIMTKLKGKDLEKAQRLSNEVGQLIQEKTKKYNCSQEKLDEIMSGM</sequence>
<evidence type="ECO:0000313" key="4">
    <source>
        <dbReference type="Proteomes" id="UP000483362"/>
    </source>
</evidence>
<keyword evidence="2" id="KW-0732">Signal</keyword>
<feature type="chain" id="PRO_5026947959" description="Lipoprotein" evidence="2">
    <location>
        <begin position="19"/>
        <end position="158"/>
    </location>
</feature>
<dbReference type="EMBL" id="VULT01000006">
    <property type="protein sequence ID" value="MSS17088.1"/>
    <property type="molecule type" value="Genomic_DNA"/>
</dbReference>
<keyword evidence="4" id="KW-1185">Reference proteome</keyword>
<comment type="caution">
    <text evidence="3">The sequence shown here is derived from an EMBL/GenBank/DDBJ whole genome shotgun (WGS) entry which is preliminary data.</text>
</comment>
<dbReference type="RefSeq" id="WP_154326657.1">
    <property type="nucleotide sequence ID" value="NZ_CP045696.1"/>
</dbReference>
<name>A0A6L5XD03_9BACT</name>
<reference evidence="3 4" key="1">
    <citation type="submission" date="2019-08" db="EMBL/GenBank/DDBJ databases">
        <title>In-depth cultivation of the pig gut microbiome towards novel bacterial diversity and tailored functional studies.</title>
        <authorList>
            <person name="Wylensek D."/>
            <person name="Hitch T.C.A."/>
            <person name="Clavel T."/>
        </authorList>
    </citation>
    <scope>NUCLEOTIDE SEQUENCE [LARGE SCALE GENOMIC DNA]</scope>
    <source>
        <strain evidence="3 4">Oil-RF-744-WCA-WT-10</strain>
    </source>
</reference>
<evidence type="ECO:0008006" key="5">
    <source>
        <dbReference type="Google" id="ProtNLM"/>
    </source>
</evidence>
<evidence type="ECO:0000313" key="3">
    <source>
        <dbReference type="EMBL" id="MSS17088.1"/>
    </source>
</evidence>
<proteinExistence type="predicted"/>
<feature type="signal peptide" evidence="2">
    <location>
        <begin position="1"/>
        <end position="18"/>
    </location>
</feature>
<organism evidence="3 4">
    <name type="scientific">Sodaliphilus pleomorphus</name>
    <dbReference type="NCBI Taxonomy" id="2606626"/>
    <lineage>
        <taxon>Bacteria</taxon>
        <taxon>Pseudomonadati</taxon>
        <taxon>Bacteroidota</taxon>
        <taxon>Bacteroidia</taxon>
        <taxon>Bacteroidales</taxon>
        <taxon>Muribaculaceae</taxon>
        <taxon>Sodaliphilus</taxon>
    </lineage>
</organism>
<gene>
    <name evidence="3" type="ORF">FYJ29_04820</name>
</gene>
<accession>A0A6L5XD03</accession>
<feature type="compositionally biased region" description="Polar residues" evidence="1">
    <location>
        <begin position="49"/>
        <end position="65"/>
    </location>
</feature>